<evidence type="ECO:0000256" key="3">
    <source>
        <dbReference type="ARBA" id="ARBA00023125"/>
    </source>
</evidence>
<dbReference type="PANTHER" id="PTHR44191:SF62">
    <property type="entry name" value="OS04G0341900 PROTEIN"/>
    <property type="match status" value="1"/>
</dbReference>
<evidence type="ECO:0000256" key="6">
    <source>
        <dbReference type="SAM" id="MobiDB-lite"/>
    </source>
</evidence>
<dbReference type="GO" id="GO:0006355">
    <property type="term" value="P:regulation of DNA-templated transcription"/>
    <property type="evidence" value="ECO:0007669"/>
    <property type="project" value="UniProtKB-ARBA"/>
</dbReference>
<evidence type="ECO:0000259" key="9">
    <source>
        <dbReference type="PROSITE" id="PS51294"/>
    </source>
</evidence>
<feature type="compositionally biased region" description="Low complexity" evidence="6">
    <location>
        <begin position="214"/>
        <end position="247"/>
    </location>
</feature>
<dbReference type="InterPro" id="IPR006447">
    <property type="entry name" value="Myb_dom_plants"/>
</dbReference>
<dbReference type="InterPro" id="IPR017884">
    <property type="entry name" value="SANT_dom"/>
</dbReference>
<dbReference type="NCBIfam" id="TIGR01557">
    <property type="entry name" value="myb_SHAQKYF"/>
    <property type="match status" value="1"/>
</dbReference>
<feature type="compositionally biased region" description="Polar residues" evidence="6">
    <location>
        <begin position="254"/>
        <end position="263"/>
    </location>
</feature>
<dbReference type="PROSITE" id="PS51294">
    <property type="entry name" value="HTH_MYB"/>
    <property type="match status" value="1"/>
</dbReference>
<keyword evidence="4" id="KW-0804">Transcription</keyword>
<keyword evidence="11" id="KW-1185">Reference proteome</keyword>
<dbReference type="OrthoDB" id="118550at2759"/>
<feature type="domain" description="SANT" evidence="8">
    <location>
        <begin position="25"/>
        <end position="73"/>
    </location>
</feature>
<reference evidence="10" key="2">
    <citation type="submission" date="2020-11" db="EMBL/GenBank/DDBJ databases">
        <authorList>
            <person name="Cecchin M."/>
            <person name="Marcolungo L."/>
            <person name="Rossato M."/>
            <person name="Girolomoni L."/>
            <person name="Cosentino E."/>
            <person name="Cuine S."/>
            <person name="Li-Beisson Y."/>
            <person name="Delledonne M."/>
            <person name="Ballottari M."/>
        </authorList>
    </citation>
    <scope>NUCLEOTIDE SEQUENCE</scope>
    <source>
        <strain evidence="10">211/11P</strain>
        <tissue evidence="10">Whole cell</tissue>
    </source>
</reference>
<dbReference type="InterPro" id="IPR017930">
    <property type="entry name" value="Myb_dom"/>
</dbReference>
<sequence>MAKTQASSSPGKQQSPGPSRKGAPWSDEEHKAFLNGLKMYGRGQWKQISRYYVPSRTPTQVASHAQKHFLRQSGAQKRRSRFSAVEEAAMAAAVSLPAPPPLMPQQHASALPPPGIGVPSFFGQSLGSLTGASQPQHFRLPTQSAGMLGAAGAMQGGIAMGMPIGVLPPLPSITTASGTELPILPVMPGRINALSTSVPAHPAAASYSACSSGSEMAASKPASPSPSALLPHPSGAAAPAASTAGSRRAARVSTRYTPSGRSQQLFRLLELNEQLTADRTSSGSGGSQPTAAQHQQQQQPELMSVRRVASATTALDTLASLAEAEAASDEEARARSEGSVPAQSSQQQQEQLSAPMAAVSQALLISAF</sequence>
<name>A0A9D4TM80_CHLVU</name>
<proteinExistence type="predicted"/>
<evidence type="ECO:0000256" key="4">
    <source>
        <dbReference type="ARBA" id="ARBA00023163"/>
    </source>
</evidence>
<evidence type="ECO:0000256" key="1">
    <source>
        <dbReference type="ARBA" id="ARBA00004123"/>
    </source>
</evidence>
<dbReference type="FunFam" id="1.10.10.60:FF:000009">
    <property type="entry name" value="transcription factor MYB1R1"/>
    <property type="match status" value="1"/>
</dbReference>
<feature type="compositionally biased region" description="Low complexity" evidence="6">
    <location>
        <begin position="343"/>
        <end position="353"/>
    </location>
</feature>
<dbReference type="AlphaFoldDB" id="A0A9D4TM80"/>
<comment type="subcellular location">
    <subcellularLocation>
        <location evidence="1">Nucleus</location>
    </subcellularLocation>
</comment>
<evidence type="ECO:0000256" key="5">
    <source>
        <dbReference type="ARBA" id="ARBA00023242"/>
    </source>
</evidence>
<evidence type="ECO:0000313" key="11">
    <source>
        <dbReference type="Proteomes" id="UP001055712"/>
    </source>
</evidence>
<evidence type="ECO:0000313" key="10">
    <source>
        <dbReference type="EMBL" id="KAI3429481.1"/>
    </source>
</evidence>
<gene>
    <name evidence="10" type="ORF">D9Q98_005572</name>
</gene>
<evidence type="ECO:0000259" key="7">
    <source>
        <dbReference type="PROSITE" id="PS50090"/>
    </source>
</evidence>
<reference evidence="10" key="1">
    <citation type="journal article" date="2019" name="Plant J.">
        <title>Chlorella vulgaris genome assembly and annotation reveals the molecular basis for metabolic acclimation to high light conditions.</title>
        <authorList>
            <person name="Cecchin M."/>
            <person name="Marcolungo L."/>
            <person name="Rossato M."/>
            <person name="Girolomoni L."/>
            <person name="Cosentino E."/>
            <person name="Cuine S."/>
            <person name="Li-Beisson Y."/>
            <person name="Delledonne M."/>
            <person name="Ballottari M."/>
        </authorList>
    </citation>
    <scope>NUCLEOTIDE SEQUENCE</scope>
    <source>
        <strain evidence="10">211/11P</strain>
    </source>
</reference>
<dbReference type="Pfam" id="PF00249">
    <property type="entry name" value="Myb_DNA-binding"/>
    <property type="match status" value="1"/>
</dbReference>
<keyword evidence="5" id="KW-0539">Nucleus</keyword>
<dbReference type="EMBL" id="SIDB01000008">
    <property type="protein sequence ID" value="KAI3429481.1"/>
    <property type="molecule type" value="Genomic_DNA"/>
</dbReference>
<dbReference type="InterPro" id="IPR052245">
    <property type="entry name" value="Plant_Stress_Dev_TF"/>
</dbReference>
<dbReference type="Proteomes" id="UP001055712">
    <property type="component" value="Unassembled WGS sequence"/>
</dbReference>
<dbReference type="InterPro" id="IPR009057">
    <property type="entry name" value="Homeodomain-like_sf"/>
</dbReference>
<evidence type="ECO:0000256" key="2">
    <source>
        <dbReference type="ARBA" id="ARBA00023015"/>
    </source>
</evidence>
<dbReference type="Gene3D" id="1.10.10.60">
    <property type="entry name" value="Homeodomain-like"/>
    <property type="match status" value="1"/>
</dbReference>
<feature type="region of interest" description="Disordered" evidence="6">
    <location>
        <begin position="214"/>
        <end position="263"/>
    </location>
</feature>
<feature type="compositionally biased region" description="Low complexity" evidence="6">
    <location>
        <begin position="7"/>
        <end position="19"/>
    </location>
</feature>
<feature type="compositionally biased region" description="Low complexity" evidence="6">
    <location>
        <begin position="288"/>
        <end position="300"/>
    </location>
</feature>
<dbReference type="SUPFAM" id="SSF46689">
    <property type="entry name" value="Homeodomain-like"/>
    <property type="match status" value="1"/>
</dbReference>
<dbReference type="GO" id="GO:0003677">
    <property type="term" value="F:DNA binding"/>
    <property type="evidence" value="ECO:0007669"/>
    <property type="project" value="UniProtKB-KW"/>
</dbReference>
<feature type="domain" description="Myb-like" evidence="7">
    <location>
        <begin position="17"/>
        <end position="69"/>
    </location>
</feature>
<feature type="region of interest" description="Disordered" evidence="6">
    <location>
        <begin position="1"/>
        <end position="30"/>
    </location>
</feature>
<feature type="domain" description="HTH myb-type" evidence="9">
    <location>
        <begin position="17"/>
        <end position="73"/>
    </location>
</feature>
<comment type="caution">
    <text evidence="10">The sequence shown here is derived from an EMBL/GenBank/DDBJ whole genome shotgun (WGS) entry which is preliminary data.</text>
</comment>
<dbReference type="SMART" id="SM00717">
    <property type="entry name" value="SANT"/>
    <property type="match status" value="1"/>
</dbReference>
<dbReference type="CDD" id="cd00167">
    <property type="entry name" value="SANT"/>
    <property type="match status" value="1"/>
</dbReference>
<feature type="region of interest" description="Disordered" evidence="6">
    <location>
        <begin position="323"/>
        <end position="354"/>
    </location>
</feature>
<dbReference type="PROSITE" id="PS51293">
    <property type="entry name" value="SANT"/>
    <property type="match status" value="1"/>
</dbReference>
<keyword evidence="3" id="KW-0238">DNA-binding</keyword>
<protein>
    <recommendedName>
        <fullName evidence="12">MYB transcription factor</fullName>
    </recommendedName>
</protein>
<dbReference type="InterPro" id="IPR001005">
    <property type="entry name" value="SANT/Myb"/>
</dbReference>
<dbReference type="PANTHER" id="PTHR44191">
    <property type="entry name" value="TRANSCRIPTION FACTOR KUA1"/>
    <property type="match status" value="1"/>
</dbReference>
<evidence type="ECO:0000259" key="8">
    <source>
        <dbReference type="PROSITE" id="PS51293"/>
    </source>
</evidence>
<feature type="region of interest" description="Disordered" evidence="6">
    <location>
        <begin position="277"/>
        <end position="309"/>
    </location>
</feature>
<keyword evidence="2" id="KW-0805">Transcription regulation</keyword>
<dbReference type="PROSITE" id="PS50090">
    <property type="entry name" value="MYB_LIKE"/>
    <property type="match status" value="1"/>
</dbReference>
<dbReference type="GO" id="GO:0005634">
    <property type="term" value="C:nucleus"/>
    <property type="evidence" value="ECO:0007669"/>
    <property type="project" value="UniProtKB-SubCell"/>
</dbReference>
<evidence type="ECO:0008006" key="12">
    <source>
        <dbReference type="Google" id="ProtNLM"/>
    </source>
</evidence>
<accession>A0A9D4TM80</accession>
<organism evidence="10 11">
    <name type="scientific">Chlorella vulgaris</name>
    <name type="common">Green alga</name>
    <dbReference type="NCBI Taxonomy" id="3077"/>
    <lineage>
        <taxon>Eukaryota</taxon>
        <taxon>Viridiplantae</taxon>
        <taxon>Chlorophyta</taxon>
        <taxon>core chlorophytes</taxon>
        <taxon>Trebouxiophyceae</taxon>
        <taxon>Chlorellales</taxon>
        <taxon>Chlorellaceae</taxon>
        <taxon>Chlorella clade</taxon>
        <taxon>Chlorella</taxon>
    </lineage>
</organism>